<evidence type="ECO:0000256" key="6">
    <source>
        <dbReference type="ARBA" id="ARBA00023136"/>
    </source>
</evidence>
<gene>
    <name evidence="14" type="primary">ppiD</name>
    <name evidence="14" type="ORF">AWOD_I_0767</name>
</gene>
<keyword evidence="7" id="KW-0143">Chaperone</keyword>
<dbReference type="PROSITE" id="PS50198">
    <property type="entry name" value="PPIC_PPIASE_2"/>
    <property type="match status" value="1"/>
</dbReference>
<keyword evidence="15" id="KW-1185">Reference proteome</keyword>
<dbReference type="InterPro" id="IPR023058">
    <property type="entry name" value="PPIase_PpiC_CS"/>
</dbReference>
<evidence type="ECO:0000256" key="3">
    <source>
        <dbReference type="ARBA" id="ARBA00022519"/>
    </source>
</evidence>
<keyword evidence="5 12" id="KW-1133">Transmembrane helix</keyword>
<organism evidence="14 15">
    <name type="scientific">Aliivibrio wodanis</name>
    <dbReference type="NCBI Taxonomy" id="80852"/>
    <lineage>
        <taxon>Bacteria</taxon>
        <taxon>Pseudomonadati</taxon>
        <taxon>Pseudomonadota</taxon>
        <taxon>Gammaproteobacteria</taxon>
        <taxon>Vibrionales</taxon>
        <taxon>Vibrionaceae</taxon>
        <taxon>Aliivibrio</taxon>
    </lineage>
</organism>
<dbReference type="InterPro" id="IPR052029">
    <property type="entry name" value="PpiD_chaperone"/>
</dbReference>
<dbReference type="KEGG" id="awd:AWOD_I_0767"/>
<keyword evidence="6 12" id="KW-0472">Membrane</keyword>
<evidence type="ECO:0000313" key="15">
    <source>
        <dbReference type="Proteomes" id="UP000032427"/>
    </source>
</evidence>
<dbReference type="OrthoDB" id="9812372at2"/>
<keyword evidence="3" id="KW-0997">Cell inner membrane</keyword>
<dbReference type="HOGENOM" id="CLU_023843_1_1_6"/>
<dbReference type="NCBIfam" id="NF008054">
    <property type="entry name" value="PRK10788.1"/>
    <property type="match status" value="1"/>
</dbReference>
<dbReference type="Pfam" id="PF13624">
    <property type="entry name" value="SurA_N_3"/>
    <property type="match status" value="1"/>
</dbReference>
<proteinExistence type="inferred from homology"/>
<dbReference type="Pfam" id="PF13145">
    <property type="entry name" value="Rotamase_2"/>
    <property type="match status" value="1"/>
</dbReference>
<evidence type="ECO:0000313" key="14">
    <source>
        <dbReference type="EMBL" id="CED70861.1"/>
    </source>
</evidence>
<dbReference type="EMBL" id="LN554846">
    <property type="protein sequence ID" value="CED70861.1"/>
    <property type="molecule type" value="Genomic_DNA"/>
</dbReference>
<evidence type="ECO:0000259" key="13">
    <source>
        <dbReference type="PROSITE" id="PS50198"/>
    </source>
</evidence>
<dbReference type="SUPFAM" id="SSF54534">
    <property type="entry name" value="FKBP-like"/>
    <property type="match status" value="1"/>
</dbReference>
<dbReference type="AlphaFoldDB" id="A0A090IJS0"/>
<evidence type="ECO:0000256" key="9">
    <source>
        <dbReference type="ARBA" id="ARBA00040743"/>
    </source>
</evidence>
<evidence type="ECO:0000256" key="8">
    <source>
        <dbReference type="ARBA" id="ARBA00038408"/>
    </source>
</evidence>
<feature type="domain" description="PpiC" evidence="13">
    <location>
        <begin position="268"/>
        <end position="360"/>
    </location>
</feature>
<dbReference type="PANTHER" id="PTHR47529">
    <property type="entry name" value="PEPTIDYL-PROLYL CIS-TRANS ISOMERASE D"/>
    <property type="match status" value="1"/>
</dbReference>
<accession>A0A090IJS0</accession>
<evidence type="ECO:0000256" key="7">
    <source>
        <dbReference type="ARBA" id="ARBA00023186"/>
    </source>
</evidence>
<dbReference type="GO" id="GO:0003755">
    <property type="term" value="F:peptidyl-prolyl cis-trans isomerase activity"/>
    <property type="evidence" value="ECO:0007669"/>
    <property type="project" value="UniProtKB-KW"/>
</dbReference>
<evidence type="ECO:0000256" key="11">
    <source>
        <dbReference type="PROSITE-ProRule" id="PRU00278"/>
    </source>
</evidence>
<feature type="transmembrane region" description="Helical" evidence="12">
    <location>
        <begin position="12"/>
        <end position="35"/>
    </location>
</feature>
<reference evidence="15" key="1">
    <citation type="submission" date="2014-09" db="EMBL/GenBank/DDBJ databases">
        <authorList>
            <person name="Hjerde E."/>
        </authorList>
    </citation>
    <scope>NUCLEOTIDE SEQUENCE [LARGE SCALE GENOMIC DNA]</scope>
    <source>
        <strain evidence="15">06/09/139</strain>
    </source>
</reference>
<evidence type="ECO:0000256" key="1">
    <source>
        <dbReference type="ARBA" id="ARBA00004382"/>
    </source>
</evidence>
<dbReference type="InterPro" id="IPR046357">
    <property type="entry name" value="PPIase_dom_sf"/>
</dbReference>
<evidence type="ECO:0000256" key="2">
    <source>
        <dbReference type="ARBA" id="ARBA00022475"/>
    </source>
</evidence>
<keyword evidence="11 14" id="KW-0413">Isomerase</keyword>
<evidence type="ECO:0000256" key="4">
    <source>
        <dbReference type="ARBA" id="ARBA00022692"/>
    </source>
</evidence>
<dbReference type="InterPro" id="IPR027304">
    <property type="entry name" value="Trigger_fact/SurA_dom_sf"/>
</dbReference>
<dbReference type="Gene3D" id="6.10.140.970">
    <property type="match status" value="1"/>
</dbReference>
<evidence type="ECO:0000256" key="12">
    <source>
        <dbReference type="SAM" id="Phobius"/>
    </source>
</evidence>
<keyword evidence="4 12" id="KW-0812">Transmembrane</keyword>
<comment type="subcellular location">
    <subcellularLocation>
        <location evidence="1">Cell inner membrane</location>
        <topology evidence="1">Single-pass type II membrane protein</topology>
        <orientation evidence="1">Periplasmic side</orientation>
    </subcellularLocation>
</comment>
<dbReference type="InterPro" id="IPR000297">
    <property type="entry name" value="PPIase_PpiC"/>
</dbReference>
<dbReference type="GO" id="GO:0005886">
    <property type="term" value="C:plasma membrane"/>
    <property type="evidence" value="ECO:0007669"/>
    <property type="project" value="UniProtKB-SubCell"/>
</dbReference>
<name>A0A090IJS0_9GAMM</name>
<dbReference type="Proteomes" id="UP000032427">
    <property type="component" value="Chromosome 1"/>
</dbReference>
<protein>
    <recommendedName>
        <fullName evidence="9">Periplasmic chaperone PpiD</fullName>
    </recommendedName>
    <alternativeName>
        <fullName evidence="10">Periplasmic folding chaperone</fullName>
    </alternativeName>
</protein>
<dbReference type="PANTHER" id="PTHR47529:SF1">
    <property type="entry name" value="PERIPLASMIC CHAPERONE PPID"/>
    <property type="match status" value="1"/>
</dbReference>
<dbReference type="Gene3D" id="3.10.50.40">
    <property type="match status" value="1"/>
</dbReference>
<dbReference type="Gene3D" id="1.10.4030.10">
    <property type="entry name" value="Porin chaperone SurA, peptide-binding domain"/>
    <property type="match status" value="1"/>
</dbReference>
<keyword evidence="2" id="KW-1003">Cell membrane</keyword>
<comment type="similarity">
    <text evidence="8">Belongs to the PpiD chaperone family.</text>
</comment>
<evidence type="ECO:0000256" key="10">
    <source>
        <dbReference type="ARBA" id="ARBA00042775"/>
    </source>
</evidence>
<dbReference type="GeneID" id="28540336"/>
<evidence type="ECO:0000256" key="5">
    <source>
        <dbReference type="ARBA" id="ARBA00022989"/>
    </source>
</evidence>
<dbReference type="PATRIC" id="fig|80852.17.peg.779"/>
<dbReference type="STRING" id="80852.AWOD_I_0767"/>
<dbReference type="SUPFAM" id="SSF109998">
    <property type="entry name" value="Triger factor/SurA peptide-binding domain-like"/>
    <property type="match status" value="1"/>
</dbReference>
<sequence>MMDRIREGSTGPVVKIILGLIIFSFVFAGVGSYLVNGSQPLAAKVGEREITRNDFEQVYQNERNRMQSQLGEYFATLLGDPAYVEQFRKSVLDRMVNDALLDNQAQDLGLRVGDKQIRQAILSMPQFQKDGKFDEEIYNISLRRAGYTSDSFAEYLRQDLVRNQLMIALESTEFTLSNEVQAQGTLEAQQREIRTITLNTNEFAKTATVTDEEVSEYYNANKQQFIRPEQVKVAYIELSGDSLKAQAPITEQEVTEYYQENQDKYSTQEKREVSHILIKGDEADAQVVLARLEAGEDFSTVAKEDSQDIPTAKEGGSLGWIERGVIDPEFEDATFQLVNIGDHSGLVKSAFGYHIIQLDGIEAPKTKPLEEVSSEIKSFLVDEHAADEFYSLQTELAEKAFESPDSLDDAAEVVNAKITTSDFFSQADAPEVLANSAVLQAIYSPEVKEDGLNSDVIEIAPEHILVVRVEDVRDEMVLPLDDVKEAVIARLSQSKGEQKALELAQGTITALNADDMSFLSDNGLNFTEARVITRADELASDVYRLQKPEQDKPTYAQIADRQGNQVIVAFDSVLELSNSAMAEQVSTRLLRTQTQQDLSATLSTLKASSEISYPLLEQ</sequence>
<keyword evidence="11" id="KW-0697">Rotamase</keyword>
<dbReference type="PROSITE" id="PS01096">
    <property type="entry name" value="PPIC_PPIASE_1"/>
    <property type="match status" value="1"/>
</dbReference>